<dbReference type="eggNOG" id="KOG0156">
    <property type="taxonomic scope" value="Eukaryota"/>
</dbReference>
<dbReference type="CDD" id="cd11073">
    <property type="entry name" value="CYP76-like"/>
    <property type="match status" value="1"/>
</dbReference>
<protein>
    <recommendedName>
        <fullName evidence="8">Cytochrome P450</fullName>
    </recommendedName>
</protein>
<dbReference type="InterPro" id="IPR017972">
    <property type="entry name" value="Cyt_P450_CS"/>
</dbReference>
<dbReference type="PRINTS" id="PR00385">
    <property type="entry name" value="P450"/>
</dbReference>
<keyword evidence="3" id="KW-0472">Membrane</keyword>
<keyword evidence="7" id="KW-1185">Reference proteome</keyword>
<dbReference type="Pfam" id="PF00067">
    <property type="entry name" value="p450"/>
    <property type="match status" value="2"/>
</dbReference>
<keyword evidence="5" id="KW-0503">Monooxygenase</keyword>
<evidence type="ECO:0000256" key="2">
    <source>
        <dbReference type="ARBA" id="ARBA00022692"/>
    </source>
</evidence>
<dbReference type="Proteomes" id="UP000026960">
    <property type="component" value="Chromosome 10"/>
</dbReference>
<evidence type="ECO:0000256" key="3">
    <source>
        <dbReference type="ARBA" id="ARBA00022989"/>
    </source>
</evidence>
<dbReference type="GO" id="GO:0004497">
    <property type="term" value="F:monooxygenase activity"/>
    <property type="evidence" value="ECO:0007669"/>
    <property type="project" value="UniProtKB-KW"/>
</dbReference>
<keyword evidence="4 5" id="KW-0349">Heme</keyword>
<dbReference type="InterPro" id="IPR002401">
    <property type="entry name" value="Cyt_P450_E_grp-I"/>
</dbReference>
<dbReference type="GO" id="GO:0005506">
    <property type="term" value="F:iron ion binding"/>
    <property type="evidence" value="ECO:0007669"/>
    <property type="project" value="InterPro"/>
</dbReference>
<accession>A0A0D3HBJ2</accession>
<evidence type="ECO:0008006" key="8">
    <source>
        <dbReference type="Google" id="ProtNLM"/>
    </source>
</evidence>
<dbReference type="PRINTS" id="PR00463">
    <property type="entry name" value="EP450I"/>
</dbReference>
<dbReference type="PROSITE" id="PS00086">
    <property type="entry name" value="CYTOCHROME_P450"/>
    <property type="match status" value="1"/>
</dbReference>
<keyword evidence="2" id="KW-0812">Transmembrane</keyword>
<dbReference type="Gramene" id="OBART10G03550.1">
    <property type="protein sequence ID" value="OBART10G03550.1"/>
    <property type="gene ID" value="OBART10G03550"/>
</dbReference>
<dbReference type="PANTHER" id="PTHR47950:SF48">
    <property type="entry name" value="CYTOCHROME P450 FAMILY PROTEIN, EXPRESSED"/>
    <property type="match status" value="1"/>
</dbReference>
<keyword evidence="4 5" id="KW-0408">Iron</keyword>
<keyword evidence="3" id="KW-1133">Transmembrane helix</keyword>
<comment type="cofactor">
    <cofactor evidence="4">
        <name>heme</name>
        <dbReference type="ChEBI" id="CHEBI:30413"/>
    </cofactor>
</comment>
<keyword evidence="4 5" id="KW-0479">Metal-binding</keyword>
<dbReference type="STRING" id="65489.A0A0D3HBJ2"/>
<evidence type="ECO:0000313" key="6">
    <source>
        <dbReference type="EnsemblPlants" id="OBART10G03550.1"/>
    </source>
</evidence>
<dbReference type="InterPro" id="IPR036396">
    <property type="entry name" value="Cyt_P450_sf"/>
</dbReference>
<organism evidence="6">
    <name type="scientific">Oryza barthii</name>
    <dbReference type="NCBI Taxonomy" id="65489"/>
    <lineage>
        <taxon>Eukaryota</taxon>
        <taxon>Viridiplantae</taxon>
        <taxon>Streptophyta</taxon>
        <taxon>Embryophyta</taxon>
        <taxon>Tracheophyta</taxon>
        <taxon>Spermatophyta</taxon>
        <taxon>Magnoliopsida</taxon>
        <taxon>Liliopsida</taxon>
        <taxon>Poales</taxon>
        <taxon>Poaceae</taxon>
        <taxon>BOP clade</taxon>
        <taxon>Oryzoideae</taxon>
        <taxon>Oryzeae</taxon>
        <taxon>Oryzinae</taxon>
        <taxon>Oryza</taxon>
    </lineage>
</organism>
<dbReference type="GO" id="GO:0020037">
    <property type="term" value="F:heme binding"/>
    <property type="evidence" value="ECO:0007669"/>
    <property type="project" value="InterPro"/>
</dbReference>
<dbReference type="Gene3D" id="1.10.630.10">
    <property type="entry name" value="Cytochrome P450"/>
    <property type="match status" value="1"/>
</dbReference>
<reference evidence="6" key="2">
    <citation type="submission" date="2015-03" db="UniProtKB">
        <authorList>
            <consortium name="EnsemblPlants"/>
        </authorList>
    </citation>
    <scope>IDENTIFICATION</scope>
</reference>
<keyword evidence="5" id="KW-0560">Oxidoreductase</keyword>
<dbReference type="PANTHER" id="PTHR47950">
    <property type="entry name" value="CYTOCHROME P450, FAMILY 76, SUBFAMILY C, POLYPEPTIDE 5-RELATED"/>
    <property type="match status" value="1"/>
</dbReference>
<dbReference type="GO" id="GO:0016705">
    <property type="term" value="F:oxidoreductase activity, acting on paired donors, with incorporation or reduction of molecular oxygen"/>
    <property type="evidence" value="ECO:0007669"/>
    <property type="project" value="InterPro"/>
</dbReference>
<dbReference type="AlphaFoldDB" id="A0A0D3HBJ2"/>
<evidence type="ECO:0000256" key="5">
    <source>
        <dbReference type="RuleBase" id="RU000461"/>
    </source>
</evidence>
<evidence type="ECO:0000256" key="1">
    <source>
        <dbReference type="ARBA" id="ARBA00010617"/>
    </source>
</evidence>
<comment type="similarity">
    <text evidence="1 5">Belongs to the cytochrome P450 family.</text>
</comment>
<evidence type="ECO:0000313" key="7">
    <source>
        <dbReference type="Proteomes" id="UP000026960"/>
    </source>
</evidence>
<dbReference type="InterPro" id="IPR001128">
    <property type="entry name" value="Cyt_P450"/>
</dbReference>
<dbReference type="PaxDb" id="65489-OBART10G03550.1"/>
<dbReference type="SUPFAM" id="SSF48264">
    <property type="entry name" value="Cytochrome P450"/>
    <property type="match status" value="1"/>
</dbReference>
<name>A0A0D3HBJ2_9ORYZ</name>
<sequence length="521" mass="58253">MASALFLWLSWLVLSLLSVYLLDLLAHSRRRLPPGPRPLPLIGSLHLLGDQPHRSLAGLAKTYGPLMSLRLGAVTTVVVSSPDVAREFLQKHDAVFATRSAPDASGDHARNSVALLPNSPRWRELRKIMATELFSTSRLDALHELRQEKVVELVDHVARLARKGAAVDVGRVAFTTSLNLLSHTIFSRDLTSLDDHGASKEFQQVVTDIMGAAGSPNLSDFFPALAAADLQGWRRRLAGLFERLHRVFDAEIEHRRRVAGKEHGKVKDDFLRVLLRLAARDDDTAGLHDDALRSIFTARTYSLRPIKPHSYHLWRIQAYFDLFAAGSDTSSSTVEWAMAELLRNPLPMAKACDELQRVIGSTRRIEESDIGRLPYLQVVIKETFRLHPPVPFLLPRQATTTIQILGYTIPKGAKVFINVWAMGRDKDIWPEAEKFMPERFLERATDFKGADFELIPFGAGRRICPGLPLAVRMVHVVLASLLINFKWRLPVEVERDGVNMTEKFGVTLAKAIPLCAMATST</sequence>
<evidence type="ECO:0000256" key="4">
    <source>
        <dbReference type="PIRSR" id="PIRSR602401-1"/>
    </source>
</evidence>
<feature type="binding site" description="axial binding residue" evidence="4">
    <location>
        <position position="464"/>
    </location>
    <ligand>
        <name>heme</name>
        <dbReference type="ChEBI" id="CHEBI:30413"/>
    </ligand>
    <ligandPart>
        <name>Fe</name>
        <dbReference type="ChEBI" id="CHEBI:18248"/>
    </ligandPart>
</feature>
<proteinExistence type="inferred from homology"/>
<dbReference type="FunFam" id="1.10.630.10:FF:000139">
    <property type="entry name" value="7-ethoxycoumarin O-deethylase"/>
    <property type="match status" value="1"/>
</dbReference>
<dbReference type="EnsemblPlants" id="OBART10G03550.1">
    <property type="protein sequence ID" value="OBART10G03550.1"/>
    <property type="gene ID" value="OBART10G03550"/>
</dbReference>
<dbReference type="HOGENOM" id="CLU_001570_4_2_1"/>
<reference evidence="6" key="1">
    <citation type="journal article" date="2009" name="Rice">
        <title>De Novo Next Generation Sequencing of Plant Genomes.</title>
        <authorList>
            <person name="Rounsley S."/>
            <person name="Marri P.R."/>
            <person name="Yu Y."/>
            <person name="He R."/>
            <person name="Sisneros N."/>
            <person name="Goicoechea J.L."/>
            <person name="Lee S.J."/>
            <person name="Angelova A."/>
            <person name="Kudrna D."/>
            <person name="Luo M."/>
            <person name="Affourtit J."/>
            <person name="Desany B."/>
            <person name="Knight J."/>
            <person name="Niazi F."/>
            <person name="Egholm M."/>
            <person name="Wing R.A."/>
        </authorList>
    </citation>
    <scope>NUCLEOTIDE SEQUENCE [LARGE SCALE GENOMIC DNA]</scope>
    <source>
        <strain evidence="6">cv. IRGC 105608</strain>
    </source>
</reference>